<dbReference type="EMBL" id="QRCM01000001">
    <property type="protein sequence ID" value="TXG89311.1"/>
    <property type="molecule type" value="Genomic_DNA"/>
</dbReference>
<comment type="caution">
    <text evidence="6">The sequence shown here is derived from an EMBL/GenBank/DDBJ whole genome shotgun (WGS) entry which is preliminary data.</text>
</comment>
<evidence type="ECO:0000256" key="1">
    <source>
        <dbReference type="ARBA" id="ARBA00009184"/>
    </source>
</evidence>
<comment type="similarity">
    <text evidence="1">Belongs to the HAD-like hydrolase superfamily. SerB family.</text>
</comment>
<dbReference type="PANTHER" id="PTHR43344:SF13">
    <property type="entry name" value="PHOSPHATASE RV3661-RELATED"/>
    <property type="match status" value="1"/>
</dbReference>
<keyword evidence="2" id="KW-0479">Metal-binding</keyword>
<name>A0A6P2CC95_9NOCA</name>
<gene>
    <name evidence="6" type="ORF">DW322_02470</name>
</gene>
<evidence type="ECO:0000313" key="6">
    <source>
        <dbReference type="EMBL" id="TXG89311.1"/>
    </source>
</evidence>
<sequence>MTREGAAPRPPEPVLWTKPNLWRKAADAGRAKTPGQRTTPARGEEAGVVWAQPRGVGLSTSGSCRTEFIVHPSLAILASSTACLPHTSDRLPILAFVTHETATPRRGRAAAFFDLDKTVIARSSILAFSRPFFAEGLITRRSVLQSSYAQFLFVLSGADHDQMERMRSSLTATTAGWSVEQVRSIVAETLHDIVEPLVYAEAAALIADHRARGHDIVVVSASGEDIVEPIARMLGADHTIATRLGVADGRYTGEVTFYASGQGKVDGIEQLAATEGYDLARSYAYSDSITDVPMLSAVGHPTAVNPDRALRKYANEQGWPILTFTDPVSLRSRLPSASSGALATGAALLVGLATAGLLTYGLLRRKAPLDA</sequence>
<dbReference type="GO" id="GO:0016787">
    <property type="term" value="F:hydrolase activity"/>
    <property type="evidence" value="ECO:0007669"/>
    <property type="project" value="UniProtKB-KW"/>
</dbReference>
<protein>
    <submittedName>
        <fullName evidence="6">HAD-IB family hydrolase</fullName>
    </submittedName>
</protein>
<dbReference type="SUPFAM" id="SSF56784">
    <property type="entry name" value="HAD-like"/>
    <property type="match status" value="1"/>
</dbReference>
<evidence type="ECO:0000256" key="4">
    <source>
        <dbReference type="ARBA" id="ARBA00022842"/>
    </source>
</evidence>
<dbReference type="Pfam" id="PF12710">
    <property type="entry name" value="HAD"/>
    <property type="match status" value="1"/>
</dbReference>
<keyword evidence="3 6" id="KW-0378">Hydrolase</keyword>
<proteinExistence type="inferred from homology"/>
<dbReference type="FunFam" id="3.40.50.1000:FF:000025">
    <property type="entry name" value="HAD hydrolase, family IB"/>
    <property type="match status" value="1"/>
</dbReference>
<dbReference type="NCBIfam" id="TIGR01490">
    <property type="entry name" value="HAD-SF-IB-hyp1"/>
    <property type="match status" value="1"/>
</dbReference>
<dbReference type="GO" id="GO:0046872">
    <property type="term" value="F:metal ion binding"/>
    <property type="evidence" value="ECO:0007669"/>
    <property type="project" value="UniProtKB-KW"/>
</dbReference>
<dbReference type="InterPro" id="IPR050582">
    <property type="entry name" value="HAD-like_SerB"/>
</dbReference>
<evidence type="ECO:0000313" key="7">
    <source>
        <dbReference type="Proteomes" id="UP000471120"/>
    </source>
</evidence>
<dbReference type="InterPro" id="IPR023214">
    <property type="entry name" value="HAD_sf"/>
</dbReference>
<dbReference type="Gene3D" id="3.40.50.1000">
    <property type="entry name" value="HAD superfamily/HAD-like"/>
    <property type="match status" value="1"/>
</dbReference>
<evidence type="ECO:0000256" key="3">
    <source>
        <dbReference type="ARBA" id="ARBA00022801"/>
    </source>
</evidence>
<organism evidence="6 7">
    <name type="scientific">Rhodococcus rhodnii</name>
    <dbReference type="NCBI Taxonomy" id="38312"/>
    <lineage>
        <taxon>Bacteria</taxon>
        <taxon>Bacillati</taxon>
        <taxon>Actinomycetota</taxon>
        <taxon>Actinomycetes</taxon>
        <taxon>Mycobacteriales</taxon>
        <taxon>Nocardiaceae</taxon>
        <taxon>Rhodococcus</taxon>
    </lineage>
</organism>
<dbReference type="Gene3D" id="1.20.1440.100">
    <property type="entry name" value="SG protein - dephosphorylation function"/>
    <property type="match status" value="1"/>
</dbReference>
<evidence type="ECO:0000256" key="5">
    <source>
        <dbReference type="SAM" id="Phobius"/>
    </source>
</evidence>
<accession>A0A6P2CC95</accession>
<evidence type="ECO:0000256" key="2">
    <source>
        <dbReference type="ARBA" id="ARBA00022723"/>
    </source>
</evidence>
<dbReference type="PANTHER" id="PTHR43344">
    <property type="entry name" value="PHOSPHOSERINE PHOSPHATASE"/>
    <property type="match status" value="1"/>
</dbReference>
<dbReference type="InterPro" id="IPR036412">
    <property type="entry name" value="HAD-like_sf"/>
</dbReference>
<keyword evidence="5" id="KW-0472">Membrane</keyword>
<dbReference type="NCBIfam" id="TIGR01488">
    <property type="entry name" value="HAD-SF-IB"/>
    <property type="match status" value="1"/>
</dbReference>
<feature type="transmembrane region" description="Helical" evidence="5">
    <location>
        <begin position="341"/>
        <end position="363"/>
    </location>
</feature>
<keyword evidence="5" id="KW-0812">Transmembrane</keyword>
<keyword evidence="5" id="KW-1133">Transmembrane helix</keyword>
<reference evidence="6 7" key="1">
    <citation type="submission" date="2018-07" db="EMBL/GenBank/DDBJ databases">
        <title>Genome sequence of Rhodococcus rhodnii ATCC 35071 from Rhodnius prolixus.</title>
        <authorList>
            <person name="Patel V."/>
            <person name="Vogel K.J."/>
        </authorList>
    </citation>
    <scope>NUCLEOTIDE SEQUENCE [LARGE SCALE GENOMIC DNA]</scope>
    <source>
        <strain evidence="6 7">ATCC 35071</strain>
    </source>
</reference>
<dbReference type="Proteomes" id="UP000471120">
    <property type="component" value="Unassembled WGS sequence"/>
</dbReference>
<dbReference type="AlphaFoldDB" id="A0A6P2CC95"/>
<keyword evidence="4" id="KW-0460">Magnesium</keyword>
<dbReference type="InterPro" id="IPR006385">
    <property type="entry name" value="HAD_hydro_SerB1"/>
</dbReference>
<dbReference type="CDD" id="cd02612">
    <property type="entry name" value="HAD_PGPPase"/>
    <property type="match status" value="1"/>
</dbReference>